<evidence type="ECO:0000313" key="6">
    <source>
        <dbReference type="EMBL" id="MFD1946419.1"/>
    </source>
</evidence>
<name>A0ABW4TL41_9ACTN</name>
<gene>
    <name evidence="6" type="ORF">ACFSDE_06410</name>
</gene>
<dbReference type="InterPro" id="IPR029016">
    <property type="entry name" value="GAF-like_dom_sf"/>
</dbReference>
<dbReference type="PROSITE" id="PS51078">
    <property type="entry name" value="ICLR_ED"/>
    <property type="match status" value="1"/>
</dbReference>
<dbReference type="PANTHER" id="PTHR30136">
    <property type="entry name" value="HELIX-TURN-HELIX TRANSCRIPTIONAL REGULATOR, ICLR FAMILY"/>
    <property type="match status" value="1"/>
</dbReference>
<organism evidence="6 7">
    <name type="scientific">Nocardioides aestuarii</name>
    <dbReference type="NCBI Taxonomy" id="252231"/>
    <lineage>
        <taxon>Bacteria</taxon>
        <taxon>Bacillati</taxon>
        <taxon>Actinomycetota</taxon>
        <taxon>Actinomycetes</taxon>
        <taxon>Propionibacteriales</taxon>
        <taxon>Nocardioidaceae</taxon>
        <taxon>Nocardioides</taxon>
    </lineage>
</organism>
<proteinExistence type="predicted"/>
<dbReference type="InterPro" id="IPR005471">
    <property type="entry name" value="Tscrpt_reg_IclR_N"/>
</dbReference>
<dbReference type="InterPro" id="IPR036390">
    <property type="entry name" value="WH_DNA-bd_sf"/>
</dbReference>
<evidence type="ECO:0000259" key="5">
    <source>
        <dbReference type="PROSITE" id="PS51078"/>
    </source>
</evidence>
<feature type="domain" description="HTH iclR-type" evidence="4">
    <location>
        <begin position="1"/>
        <end position="62"/>
    </location>
</feature>
<feature type="domain" description="IclR-ED" evidence="5">
    <location>
        <begin position="63"/>
        <end position="238"/>
    </location>
</feature>
<dbReference type="Gene3D" id="3.30.450.40">
    <property type="match status" value="1"/>
</dbReference>
<keyword evidence="3" id="KW-0804">Transcription</keyword>
<dbReference type="PANTHER" id="PTHR30136:SF24">
    <property type="entry name" value="HTH-TYPE TRANSCRIPTIONAL REPRESSOR ALLR"/>
    <property type="match status" value="1"/>
</dbReference>
<sequence length="238" mass="25470">MQSLHRALDVLEAVAARGGRSTIGEIATGAGLPVPTTHRLLRTLLDRGYVHQTPDRRYALGARLVPLGTLAGSLVGVDAETVLAGLVDDLGETANLAMMSGSRAQYVAQVPGRHTMRMFTEVGRMVDLHSTGVGKALLARLDDDEALDHVRRVGLARCTDHTLITEEALLADLALVRERGYALDEQEQEVGVRCVAVAVGEPMPWLAVSVSGPVTRMTDEIVDRAVPQLQAAARALSR</sequence>
<dbReference type="Gene3D" id="1.10.10.10">
    <property type="entry name" value="Winged helix-like DNA-binding domain superfamily/Winged helix DNA-binding domain"/>
    <property type="match status" value="1"/>
</dbReference>
<evidence type="ECO:0000313" key="7">
    <source>
        <dbReference type="Proteomes" id="UP001597351"/>
    </source>
</evidence>
<reference evidence="7" key="1">
    <citation type="journal article" date="2019" name="Int. J. Syst. Evol. Microbiol.">
        <title>The Global Catalogue of Microorganisms (GCM) 10K type strain sequencing project: providing services to taxonomists for standard genome sequencing and annotation.</title>
        <authorList>
            <consortium name="The Broad Institute Genomics Platform"/>
            <consortium name="The Broad Institute Genome Sequencing Center for Infectious Disease"/>
            <person name="Wu L."/>
            <person name="Ma J."/>
        </authorList>
    </citation>
    <scope>NUCLEOTIDE SEQUENCE [LARGE SCALE GENOMIC DNA]</scope>
    <source>
        <strain evidence="7">CGMCC 1.12477</strain>
    </source>
</reference>
<dbReference type="Pfam" id="PF01614">
    <property type="entry name" value="IclR_C"/>
    <property type="match status" value="1"/>
</dbReference>
<keyword evidence="7" id="KW-1185">Reference proteome</keyword>
<evidence type="ECO:0000256" key="2">
    <source>
        <dbReference type="ARBA" id="ARBA00023125"/>
    </source>
</evidence>
<keyword evidence="2" id="KW-0238">DNA-binding</keyword>
<evidence type="ECO:0000259" key="4">
    <source>
        <dbReference type="PROSITE" id="PS51077"/>
    </source>
</evidence>
<dbReference type="InterPro" id="IPR014757">
    <property type="entry name" value="Tscrpt_reg_IclR_C"/>
</dbReference>
<dbReference type="SUPFAM" id="SSF46785">
    <property type="entry name" value="Winged helix' DNA-binding domain"/>
    <property type="match status" value="1"/>
</dbReference>
<keyword evidence="1" id="KW-0805">Transcription regulation</keyword>
<dbReference type="InterPro" id="IPR036388">
    <property type="entry name" value="WH-like_DNA-bd_sf"/>
</dbReference>
<dbReference type="EMBL" id="JBHUGD010000003">
    <property type="protein sequence ID" value="MFD1946419.1"/>
    <property type="molecule type" value="Genomic_DNA"/>
</dbReference>
<evidence type="ECO:0000256" key="3">
    <source>
        <dbReference type="ARBA" id="ARBA00023163"/>
    </source>
</evidence>
<dbReference type="Proteomes" id="UP001597351">
    <property type="component" value="Unassembled WGS sequence"/>
</dbReference>
<dbReference type="Pfam" id="PF09339">
    <property type="entry name" value="HTH_IclR"/>
    <property type="match status" value="1"/>
</dbReference>
<protein>
    <submittedName>
        <fullName evidence="6">IclR family transcriptional regulator</fullName>
    </submittedName>
</protein>
<dbReference type="SMART" id="SM00346">
    <property type="entry name" value="HTH_ICLR"/>
    <property type="match status" value="1"/>
</dbReference>
<comment type="caution">
    <text evidence="6">The sequence shown here is derived from an EMBL/GenBank/DDBJ whole genome shotgun (WGS) entry which is preliminary data.</text>
</comment>
<dbReference type="PROSITE" id="PS51077">
    <property type="entry name" value="HTH_ICLR"/>
    <property type="match status" value="1"/>
</dbReference>
<dbReference type="SUPFAM" id="SSF55781">
    <property type="entry name" value="GAF domain-like"/>
    <property type="match status" value="1"/>
</dbReference>
<dbReference type="InterPro" id="IPR050707">
    <property type="entry name" value="HTH_MetabolicPath_Reg"/>
</dbReference>
<evidence type="ECO:0000256" key="1">
    <source>
        <dbReference type="ARBA" id="ARBA00023015"/>
    </source>
</evidence>
<accession>A0ABW4TL41</accession>
<dbReference type="RefSeq" id="WP_343916551.1">
    <property type="nucleotide sequence ID" value="NZ_BAAAJT010000002.1"/>
</dbReference>